<feature type="compositionally biased region" description="Basic and acidic residues" evidence="1">
    <location>
        <begin position="748"/>
        <end position="763"/>
    </location>
</feature>
<feature type="region of interest" description="Disordered" evidence="1">
    <location>
        <begin position="209"/>
        <end position="262"/>
    </location>
</feature>
<reference evidence="3 4" key="1">
    <citation type="submission" date="2024-04" db="EMBL/GenBank/DDBJ databases">
        <title>Tritrichomonas musculus Genome.</title>
        <authorList>
            <person name="Alves-Ferreira E."/>
            <person name="Grigg M."/>
            <person name="Lorenzi H."/>
            <person name="Galac M."/>
        </authorList>
    </citation>
    <scope>NUCLEOTIDE SEQUENCE [LARGE SCALE GENOMIC DNA]</scope>
    <source>
        <strain evidence="3 4">EAF2021</strain>
    </source>
</reference>
<evidence type="ECO:0000259" key="2">
    <source>
        <dbReference type="PROSITE" id="PS00028"/>
    </source>
</evidence>
<feature type="compositionally biased region" description="Low complexity" evidence="1">
    <location>
        <begin position="575"/>
        <end position="585"/>
    </location>
</feature>
<feature type="region of interest" description="Disordered" evidence="1">
    <location>
        <begin position="494"/>
        <end position="806"/>
    </location>
</feature>
<evidence type="ECO:0000256" key="1">
    <source>
        <dbReference type="SAM" id="MobiDB-lite"/>
    </source>
</evidence>
<feature type="compositionally biased region" description="Basic and acidic residues" evidence="1">
    <location>
        <begin position="546"/>
        <end position="572"/>
    </location>
</feature>
<dbReference type="InterPro" id="IPR032714">
    <property type="entry name" value="DZIP1_N"/>
</dbReference>
<feature type="compositionally biased region" description="Basic and acidic residues" evidence="1">
    <location>
        <begin position="223"/>
        <end position="248"/>
    </location>
</feature>
<feature type="compositionally biased region" description="Low complexity" evidence="1">
    <location>
        <begin position="775"/>
        <end position="790"/>
    </location>
</feature>
<feature type="compositionally biased region" description="Basic and acidic residues" evidence="1">
    <location>
        <begin position="523"/>
        <end position="539"/>
    </location>
</feature>
<feature type="compositionally biased region" description="Acidic residues" evidence="1">
    <location>
        <begin position="463"/>
        <end position="476"/>
    </location>
</feature>
<dbReference type="PROSITE" id="PS00028">
    <property type="entry name" value="ZINC_FINGER_C2H2_1"/>
    <property type="match status" value="1"/>
</dbReference>
<feature type="compositionally biased region" description="Basic and acidic residues" evidence="1">
    <location>
        <begin position="675"/>
        <end position="687"/>
    </location>
</feature>
<evidence type="ECO:0000313" key="4">
    <source>
        <dbReference type="Proteomes" id="UP001470230"/>
    </source>
</evidence>
<dbReference type="Proteomes" id="UP001470230">
    <property type="component" value="Unassembled WGS sequence"/>
</dbReference>
<feature type="compositionally biased region" description="Basic and acidic residues" evidence="1">
    <location>
        <begin position="627"/>
        <end position="637"/>
    </location>
</feature>
<dbReference type="EMBL" id="JAPFFF010000003">
    <property type="protein sequence ID" value="KAK8894270.1"/>
    <property type="molecule type" value="Genomic_DNA"/>
</dbReference>
<feature type="domain" description="C2H2-type" evidence="2">
    <location>
        <begin position="151"/>
        <end position="172"/>
    </location>
</feature>
<keyword evidence="4" id="KW-1185">Reference proteome</keyword>
<organism evidence="3 4">
    <name type="scientific">Tritrichomonas musculus</name>
    <dbReference type="NCBI Taxonomy" id="1915356"/>
    <lineage>
        <taxon>Eukaryota</taxon>
        <taxon>Metamonada</taxon>
        <taxon>Parabasalia</taxon>
        <taxon>Tritrichomonadida</taxon>
        <taxon>Tritrichomonadidae</taxon>
        <taxon>Tritrichomonas</taxon>
    </lineage>
</organism>
<comment type="caution">
    <text evidence="3">The sequence shown here is derived from an EMBL/GenBank/DDBJ whole genome shotgun (WGS) entry which is preliminary data.</text>
</comment>
<protein>
    <submittedName>
        <fullName evidence="3">Zinc finger protein dzip1</fullName>
    </submittedName>
</protein>
<feature type="compositionally biased region" description="Polar residues" evidence="1">
    <location>
        <begin position="603"/>
        <end position="612"/>
    </location>
</feature>
<feature type="compositionally biased region" description="Basic residues" evidence="1">
    <location>
        <begin position="638"/>
        <end position="648"/>
    </location>
</feature>
<gene>
    <name evidence="3" type="ORF">M9Y10_022705</name>
</gene>
<feature type="region of interest" description="Disordered" evidence="1">
    <location>
        <begin position="455"/>
        <end position="476"/>
    </location>
</feature>
<sequence length="806" mass="93318">MFRKPNDIPGFLPASGFVDEEPKYDDKQRPFSFTSNLSENSFNWQNVYDWDPTMIKKEHDVEKMQSILNDFVKCTFNAADMRIIQNPLIFRLLQVLQIVVEYIAHSQTEIQTLYGKAVHENSVLKSSVSRYKVKNGRLVSALRNMKEVEKCPVCSSYFDSDISLDRHIHKNHSKIYDLWSHVRQNKEFSAQEEVKKLNRQIDAMRILLKKMNEKSSKPNRNQSTKEKEEENQNKEEEASENKEERESPNEEEENSKESTNQFNIFELSDTTDDDNQNSGETKKYKYIIDSDYQPFHKAVHHDDGPYLVFQEMSDYSISIEPQEQIDQRSKHGTDNKYYKKAKLYLSNSPQKSVLAHPLNNSMNVENENKNNINLDYQAIDDENKIITGKKIKTHLHDQAHEVKMSHMESGPKWKFRKKVEDELKNHVPEIVPKSTIHQMFENLNFYNSSRLKEIAEKHTSESEPIEEEEEEEEEEEIELTSACYSSIQFSSEKAEYYSQGGGGTTGRQQAVPSLYNPGGRRFPIKEEKLKSNKNEKEESLFASSSHESKKIKTEKDNKKKTSKDKKENKLEDESLSSFFSSQNSSPPVKTSVKFADQKPLLSDESNNDSTSFVEVDFKKMAKSVPTKNKDNEIESPKGKRKKVKRQKNSKQSIDEPPSLEGKEEADDGSYQNNIKEFESENSFDKTTKQPKSLPIPHRRKRHNSDKKSPIELKPSQSSSLKSSKHDKTQSSSNINVQIKIEEEEEDVDRSNDLDSISWDDKPAARFSRSTSHGNSQKQILKSQKQLSQSQNETKKMKRKKNLAHLA</sequence>
<proteinExistence type="predicted"/>
<dbReference type="InterPro" id="IPR013087">
    <property type="entry name" value="Znf_C2H2_type"/>
</dbReference>
<feature type="compositionally biased region" description="Basic residues" evidence="1">
    <location>
        <begin position="795"/>
        <end position="806"/>
    </location>
</feature>
<accession>A0ABR2KT13</accession>
<evidence type="ECO:0000313" key="3">
    <source>
        <dbReference type="EMBL" id="KAK8894270.1"/>
    </source>
</evidence>
<name>A0ABR2KT13_9EUKA</name>
<dbReference type="Pfam" id="PF13815">
    <property type="entry name" value="Dzip-like_N"/>
    <property type="match status" value="1"/>
</dbReference>